<dbReference type="STRING" id="796620.VIBC2010_12519"/>
<protein>
    <recommendedName>
        <fullName evidence="3">4,5-dioxygenase</fullName>
    </recommendedName>
</protein>
<dbReference type="Proteomes" id="UP000002943">
    <property type="component" value="Unassembled WGS sequence"/>
</dbReference>
<dbReference type="EMBL" id="AEIU01000075">
    <property type="protein sequence ID" value="EFP96391.1"/>
    <property type="molecule type" value="Genomic_DNA"/>
</dbReference>
<dbReference type="InterPro" id="IPR023389">
    <property type="entry name" value="DOPA-like_sf"/>
</dbReference>
<sequence length="79" mass="9087">MFDLEIGELHQKNVGPHTLWSFSVTFDSERFTVLLAWLDNFRGDLSILIHALTGDDVNDHTKYTYWIGTPVPLDLSRLP</sequence>
<dbReference type="eggNOG" id="COG3805">
    <property type="taxonomic scope" value="Bacteria"/>
</dbReference>
<dbReference type="AlphaFoldDB" id="E3BL47"/>
<accession>E3BL47</accession>
<reference evidence="1 2" key="1">
    <citation type="journal article" date="2012" name="Int. J. Syst. Evol. Microbiol.">
        <title>Vibrio caribbeanicus sp. nov., isolated from the marine sponge Scleritoderma cyanea.</title>
        <authorList>
            <person name="Hoffmann M."/>
            <person name="Monday S.R."/>
            <person name="Allard M.W."/>
            <person name="Strain E.A."/>
            <person name="Whittaker P."/>
            <person name="Naum M."/>
            <person name="McCarthy P.J."/>
            <person name="Lopez J.V."/>
            <person name="Fischer M."/>
            <person name="Brown E.W."/>
        </authorList>
    </citation>
    <scope>NUCLEOTIDE SEQUENCE [LARGE SCALE GENOMIC DNA]</scope>
    <source>
        <strain evidence="1 2">ATCC BAA-2122</strain>
    </source>
</reference>
<dbReference type="Gene3D" id="3.30.70.1240">
    <property type="entry name" value="DOPA-like domains"/>
    <property type="match status" value="1"/>
</dbReference>
<gene>
    <name evidence="1" type="ORF">VIBC2010_12519</name>
</gene>
<dbReference type="InterPro" id="IPR014980">
    <property type="entry name" value="DOPA_dioxygen"/>
</dbReference>
<evidence type="ECO:0008006" key="3">
    <source>
        <dbReference type="Google" id="ProtNLM"/>
    </source>
</evidence>
<organism evidence="1 2">
    <name type="scientific">Vibrio caribbeanicus ATCC BAA-2122</name>
    <dbReference type="NCBI Taxonomy" id="796620"/>
    <lineage>
        <taxon>Bacteria</taxon>
        <taxon>Pseudomonadati</taxon>
        <taxon>Pseudomonadota</taxon>
        <taxon>Gammaproteobacteria</taxon>
        <taxon>Vibrionales</taxon>
        <taxon>Vibrionaceae</taxon>
        <taxon>Vibrio</taxon>
    </lineage>
</organism>
<keyword evidence="2" id="KW-1185">Reference proteome</keyword>
<comment type="caution">
    <text evidence="1">The sequence shown here is derived from an EMBL/GenBank/DDBJ whole genome shotgun (WGS) entry which is preliminary data.</text>
</comment>
<dbReference type="PANTHER" id="PTHR36423:SF2">
    <property type="entry name" value="AFR070WP"/>
    <property type="match status" value="1"/>
</dbReference>
<name>E3BL47_9VIBR</name>
<dbReference type="PANTHER" id="PTHR36423">
    <property type="entry name" value="AFR070WP"/>
    <property type="match status" value="1"/>
</dbReference>
<dbReference type="PIRSF" id="PIRSF028139">
    <property type="entry name" value="DOPA-diox_rel_Mll2280"/>
    <property type="match status" value="1"/>
</dbReference>
<evidence type="ECO:0000313" key="1">
    <source>
        <dbReference type="EMBL" id="EFP96391.1"/>
    </source>
</evidence>
<evidence type="ECO:0000313" key="2">
    <source>
        <dbReference type="Proteomes" id="UP000002943"/>
    </source>
</evidence>
<dbReference type="SUPFAM" id="SSF143410">
    <property type="entry name" value="DOPA-like"/>
    <property type="match status" value="1"/>
</dbReference>
<dbReference type="Pfam" id="PF08883">
    <property type="entry name" value="DOPA_dioxygen"/>
    <property type="match status" value="1"/>
</dbReference>
<proteinExistence type="predicted"/>